<dbReference type="OrthoDB" id="2989042at2759"/>
<gene>
    <name evidence="3" type="ORF">E1B28_005632</name>
</gene>
<keyword evidence="4" id="KW-1185">Reference proteome</keyword>
<feature type="region of interest" description="Disordered" evidence="1">
    <location>
        <begin position="252"/>
        <end position="273"/>
    </location>
</feature>
<dbReference type="RefSeq" id="XP_043011289.1">
    <property type="nucleotide sequence ID" value="XM_043150202.1"/>
</dbReference>
<evidence type="ECO:0000256" key="2">
    <source>
        <dbReference type="SAM" id="Phobius"/>
    </source>
</evidence>
<dbReference type="EMBL" id="CM032183">
    <property type="protein sequence ID" value="KAG7094819.1"/>
    <property type="molecule type" value="Genomic_DNA"/>
</dbReference>
<feature type="transmembrane region" description="Helical" evidence="2">
    <location>
        <begin position="152"/>
        <end position="172"/>
    </location>
</feature>
<dbReference type="GeneID" id="66074708"/>
<dbReference type="AlphaFoldDB" id="A0A9P7UW80"/>
<keyword evidence="2" id="KW-1133">Transmembrane helix</keyword>
<name>A0A9P7UW80_9AGAR</name>
<protein>
    <submittedName>
        <fullName evidence="3">Uncharacterized protein</fullName>
    </submittedName>
</protein>
<feature type="transmembrane region" description="Helical" evidence="2">
    <location>
        <begin position="116"/>
        <end position="140"/>
    </location>
</feature>
<sequence>MLEHHAEHEHHSTIFLIGSWINIFLYSTEITLGVYFFLHHKQNRFQKFSLGGSLLLDTVCTMFVCYFAWLHTAPKSLIDDTNSREGVVIILTYLVSVLEQLYLVHRYWILARNRIVVSFVLLGAIIHLVFGFITGIYALLLPDLVNRYGVPSIAVAAVTCAATDLLIAINMFRAARSVDTVDAPTQSLLYRLSLVAITSGVVTAIAATFKVILLFTSIQAFVFVFNLVGRLYTLTIVGNCIALKRHKNPGVVDDSSQAATSSETQTRRDSRFGLPGSVVLTPLDLHTFTIPEDIQSDSDVPSAIITRS</sequence>
<accession>A0A9P7UW80</accession>
<feature type="transmembrane region" description="Helical" evidence="2">
    <location>
        <begin position="86"/>
        <end position="104"/>
    </location>
</feature>
<feature type="compositionally biased region" description="Low complexity" evidence="1">
    <location>
        <begin position="255"/>
        <end position="264"/>
    </location>
</feature>
<feature type="transmembrane region" description="Helical" evidence="2">
    <location>
        <begin position="12"/>
        <end position="38"/>
    </location>
</feature>
<keyword evidence="2" id="KW-0472">Membrane</keyword>
<evidence type="ECO:0000313" key="3">
    <source>
        <dbReference type="EMBL" id="KAG7094819.1"/>
    </source>
</evidence>
<organism evidence="3 4">
    <name type="scientific">Marasmius oreades</name>
    <name type="common">fairy-ring Marasmius</name>
    <dbReference type="NCBI Taxonomy" id="181124"/>
    <lineage>
        <taxon>Eukaryota</taxon>
        <taxon>Fungi</taxon>
        <taxon>Dikarya</taxon>
        <taxon>Basidiomycota</taxon>
        <taxon>Agaricomycotina</taxon>
        <taxon>Agaricomycetes</taxon>
        <taxon>Agaricomycetidae</taxon>
        <taxon>Agaricales</taxon>
        <taxon>Marasmiineae</taxon>
        <taxon>Marasmiaceae</taxon>
        <taxon>Marasmius</taxon>
    </lineage>
</organism>
<keyword evidence="2" id="KW-0812">Transmembrane</keyword>
<dbReference type="KEGG" id="more:E1B28_005632"/>
<reference evidence="3" key="1">
    <citation type="journal article" date="2021" name="Genome Biol. Evol.">
        <title>The assembled and annotated genome of the fairy-ring fungus Marasmius oreades.</title>
        <authorList>
            <person name="Hiltunen M."/>
            <person name="Ament-Velasquez S.L."/>
            <person name="Johannesson H."/>
        </authorList>
    </citation>
    <scope>NUCLEOTIDE SEQUENCE</scope>
    <source>
        <strain evidence="3">03SP1</strain>
    </source>
</reference>
<feature type="transmembrane region" description="Helical" evidence="2">
    <location>
        <begin position="50"/>
        <end position="70"/>
    </location>
</feature>
<feature type="transmembrane region" description="Helical" evidence="2">
    <location>
        <begin position="221"/>
        <end position="242"/>
    </location>
</feature>
<proteinExistence type="predicted"/>
<dbReference type="Proteomes" id="UP001049176">
    <property type="component" value="Chromosome 3"/>
</dbReference>
<evidence type="ECO:0000256" key="1">
    <source>
        <dbReference type="SAM" id="MobiDB-lite"/>
    </source>
</evidence>
<evidence type="ECO:0000313" key="4">
    <source>
        <dbReference type="Proteomes" id="UP001049176"/>
    </source>
</evidence>
<feature type="transmembrane region" description="Helical" evidence="2">
    <location>
        <begin position="192"/>
        <end position="215"/>
    </location>
</feature>
<comment type="caution">
    <text evidence="3">The sequence shown here is derived from an EMBL/GenBank/DDBJ whole genome shotgun (WGS) entry which is preliminary data.</text>
</comment>